<dbReference type="SUPFAM" id="SSF159888">
    <property type="entry name" value="YdhG-like"/>
    <property type="match status" value="1"/>
</dbReference>
<reference evidence="2" key="1">
    <citation type="submission" date="2020-02" db="EMBL/GenBank/DDBJ databases">
        <authorList>
            <person name="Meier V. D."/>
        </authorList>
    </citation>
    <scope>NUCLEOTIDE SEQUENCE</scope>
    <source>
        <strain evidence="2">AVDCRST_MAG01</strain>
    </source>
</reference>
<feature type="region of interest" description="Disordered" evidence="1">
    <location>
        <begin position="33"/>
        <end position="62"/>
    </location>
</feature>
<organism evidence="2">
    <name type="scientific">uncultured Rubrobacteraceae bacterium</name>
    <dbReference type="NCBI Taxonomy" id="349277"/>
    <lineage>
        <taxon>Bacteria</taxon>
        <taxon>Bacillati</taxon>
        <taxon>Actinomycetota</taxon>
        <taxon>Rubrobacteria</taxon>
        <taxon>Rubrobacterales</taxon>
        <taxon>Rubrobacteraceae</taxon>
        <taxon>environmental samples</taxon>
    </lineage>
</organism>
<feature type="compositionally biased region" description="Basic and acidic residues" evidence="1">
    <location>
        <begin position="35"/>
        <end position="53"/>
    </location>
</feature>
<evidence type="ECO:0000313" key="2">
    <source>
        <dbReference type="EMBL" id="CAA9445490.1"/>
    </source>
</evidence>
<feature type="region of interest" description="Disordered" evidence="1">
    <location>
        <begin position="1"/>
        <end position="21"/>
    </location>
</feature>
<gene>
    <name evidence="2" type="ORF">AVDCRST_MAG01-01-4037</name>
</gene>
<evidence type="ECO:0000256" key="1">
    <source>
        <dbReference type="SAM" id="MobiDB-lite"/>
    </source>
</evidence>
<name>A0A6J4QS02_9ACTN</name>
<dbReference type="AlphaFoldDB" id="A0A6J4QS02"/>
<proteinExistence type="predicted"/>
<accession>A0A6J4QS02</accession>
<evidence type="ECO:0008006" key="3">
    <source>
        <dbReference type="Google" id="ProtNLM"/>
    </source>
</evidence>
<sequence>MEGKFRDFVPRGSRKSAWSTGAVPGELRASYVPRGRREARGGTDYRIDQERRSAGTRPQVDFPWRVDKGETVKGATMGAKRSDKGFTAEERAAMRERAREQKAEERAQKNREEGERAVLAKIAEMAEPDRAMAGRLHEVVKASAPDLWPKTWYGMPAYADKDGKVICHFQSAGKFGTRYATFNFGDRANLDEGAMWPTSFALKELGAAEEARIGELVRRAAG</sequence>
<feature type="region of interest" description="Disordered" evidence="1">
    <location>
        <begin position="93"/>
        <end position="113"/>
    </location>
</feature>
<feature type="region of interest" description="Disordered" evidence="1">
    <location>
        <begin position="69"/>
        <end position="88"/>
    </location>
</feature>
<dbReference type="EMBL" id="CADCUW010000523">
    <property type="protein sequence ID" value="CAA9445490.1"/>
    <property type="molecule type" value="Genomic_DNA"/>
</dbReference>
<protein>
    <recommendedName>
        <fullName evidence="3">YdhG-like domain-containing protein</fullName>
    </recommendedName>
</protein>